<evidence type="ECO:0000259" key="1">
    <source>
        <dbReference type="Pfam" id="PF02121"/>
    </source>
</evidence>
<dbReference type="GeneID" id="90541403"/>
<accession>A0AAX4JC91</accession>
<dbReference type="Gene3D" id="3.30.530.20">
    <property type="match status" value="1"/>
</dbReference>
<evidence type="ECO:0000313" key="3">
    <source>
        <dbReference type="Proteomes" id="UP001334084"/>
    </source>
</evidence>
<gene>
    <name evidence="2" type="ORF">VNE69_05179</name>
</gene>
<keyword evidence="3" id="KW-1185">Reference proteome</keyword>
<dbReference type="RefSeq" id="XP_065329735.1">
    <property type="nucleotide sequence ID" value="XM_065473663.1"/>
</dbReference>
<reference evidence="2" key="1">
    <citation type="journal article" date="2024" name="BMC Genomics">
        <title>Functional annotation of a divergent genome using sequence and structure-based similarity.</title>
        <authorList>
            <person name="Svedberg D."/>
            <person name="Winiger R.R."/>
            <person name="Berg A."/>
            <person name="Sharma H."/>
            <person name="Tellgren-Roth C."/>
            <person name="Debrunner-Vossbrinck B.A."/>
            <person name="Vossbrinck C.R."/>
            <person name="Barandun J."/>
        </authorList>
    </citation>
    <scope>NUCLEOTIDE SEQUENCE</scope>
    <source>
        <strain evidence="2">Illinois isolate</strain>
    </source>
</reference>
<dbReference type="InterPro" id="IPR023393">
    <property type="entry name" value="START-like_dom_sf"/>
</dbReference>
<dbReference type="InterPro" id="IPR055261">
    <property type="entry name" value="PI_transfer_N"/>
</dbReference>
<evidence type="ECO:0000313" key="2">
    <source>
        <dbReference type="EMBL" id="WUR03590.1"/>
    </source>
</evidence>
<dbReference type="SUPFAM" id="SSF55961">
    <property type="entry name" value="Bet v1-like"/>
    <property type="match status" value="1"/>
</dbReference>
<dbReference type="AlphaFoldDB" id="A0AAX4JC91"/>
<organism evidence="2 3">
    <name type="scientific">Vairimorpha necatrix</name>
    <dbReference type="NCBI Taxonomy" id="6039"/>
    <lineage>
        <taxon>Eukaryota</taxon>
        <taxon>Fungi</taxon>
        <taxon>Fungi incertae sedis</taxon>
        <taxon>Microsporidia</taxon>
        <taxon>Nosematidae</taxon>
        <taxon>Vairimorpha</taxon>
    </lineage>
</organism>
<dbReference type="KEGG" id="vnx:VNE69_05179"/>
<feature type="domain" description="Phosphatidylinositol transfer protein N-terminal" evidence="1">
    <location>
        <begin position="7"/>
        <end position="122"/>
    </location>
</feature>
<dbReference type="Pfam" id="PF02121">
    <property type="entry name" value="IP_trans"/>
    <property type="match status" value="1"/>
</dbReference>
<name>A0AAX4JC91_9MICR</name>
<protein>
    <submittedName>
        <fullName evidence="2">Phosphatidylinositol transfer protein</fullName>
    </submittedName>
</protein>
<sequence length="202" mass="23845">MTKVTHIFEFLLPLNKDEFNLANRFAILHKYKTDKSSGFRIKLIKKESLTHNVMGDVESTTKHLHLHSKIPYIVRQCIPDAACILTEISHYNDSLIHTSYKNNHFDEEIFQITVETHLTNENPFPGQEVEVQDLSNGEESIKIFKKVDIEINNWMMGWIAHEIAKDMKKELIEHHHIIMRTKEEWKNTNLTELDKLEHEIFN</sequence>
<dbReference type="Proteomes" id="UP001334084">
    <property type="component" value="Chromosome 5"/>
</dbReference>
<proteinExistence type="predicted"/>
<dbReference type="EMBL" id="CP142730">
    <property type="protein sequence ID" value="WUR03590.1"/>
    <property type="molecule type" value="Genomic_DNA"/>
</dbReference>